<protein>
    <submittedName>
        <fullName evidence="1">Uncharacterized protein</fullName>
    </submittedName>
</protein>
<dbReference type="OrthoDB" id="2757435at2759"/>
<name>A0A371CHX8_9APHY</name>
<sequence length="190" mass="21664">MPKQLDDVEELISCLEFRSNLGDPDANDPTLVDVHPADGDLVGTTTYDIDLLFEQVAAEALKRYLRGRGHPDHHILREMLGAATLERDHEDTLLRARLFLRSMTGDDLIHSENLKIQVFFSHRGHRVLSEPTQWRSLLVPVPIEVHACFAHCTITVDEALRNLLNEGPPFSQFEAWLHGMFLDPTEYLNM</sequence>
<organism evidence="1 2">
    <name type="scientific">Lentinus brumalis</name>
    <dbReference type="NCBI Taxonomy" id="2498619"/>
    <lineage>
        <taxon>Eukaryota</taxon>
        <taxon>Fungi</taxon>
        <taxon>Dikarya</taxon>
        <taxon>Basidiomycota</taxon>
        <taxon>Agaricomycotina</taxon>
        <taxon>Agaricomycetes</taxon>
        <taxon>Polyporales</taxon>
        <taxon>Polyporaceae</taxon>
        <taxon>Lentinus</taxon>
    </lineage>
</organism>
<evidence type="ECO:0000313" key="1">
    <source>
        <dbReference type="EMBL" id="RDX39870.1"/>
    </source>
</evidence>
<dbReference type="Proteomes" id="UP000256964">
    <property type="component" value="Unassembled WGS sequence"/>
</dbReference>
<keyword evidence="2" id="KW-1185">Reference proteome</keyword>
<evidence type="ECO:0000313" key="2">
    <source>
        <dbReference type="Proteomes" id="UP000256964"/>
    </source>
</evidence>
<dbReference type="EMBL" id="KZ857627">
    <property type="protein sequence ID" value="RDX39870.1"/>
    <property type="molecule type" value="Genomic_DNA"/>
</dbReference>
<proteinExistence type="predicted"/>
<dbReference type="AlphaFoldDB" id="A0A371CHX8"/>
<reference evidence="1 2" key="1">
    <citation type="journal article" date="2018" name="Biotechnol. Biofuels">
        <title>Integrative visual omics of the white-rot fungus Polyporus brumalis exposes the biotechnological potential of its oxidative enzymes for delignifying raw plant biomass.</title>
        <authorList>
            <person name="Miyauchi S."/>
            <person name="Rancon A."/>
            <person name="Drula E."/>
            <person name="Hage H."/>
            <person name="Chaduli D."/>
            <person name="Favel A."/>
            <person name="Grisel S."/>
            <person name="Henrissat B."/>
            <person name="Herpoel-Gimbert I."/>
            <person name="Ruiz-Duenas F.J."/>
            <person name="Chevret D."/>
            <person name="Hainaut M."/>
            <person name="Lin J."/>
            <person name="Wang M."/>
            <person name="Pangilinan J."/>
            <person name="Lipzen A."/>
            <person name="Lesage-Meessen L."/>
            <person name="Navarro D."/>
            <person name="Riley R."/>
            <person name="Grigoriev I.V."/>
            <person name="Zhou S."/>
            <person name="Raouche S."/>
            <person name="Rosso M.N."/>
        </authorList>
    </citation>
    <scope>NUCLEOTIDE SEQUENCE [LARGE SCALE GENOMIC DNA]</scope>
    <source>
        <strain evidence="1 2">BRFM 1820</strain>
    </source>
</reference>
<accession>A0A371CHX8</accession>
<gene>
    <name evidence="1" type="ORF">OH76DRAFT_1490774</name>
</gene>